<name>A0AAN6RXS3_9PEZI</name>
<protein>
    <submittedName>
        <fullName evidence="2">Heterokaryon incompatibility protein-domain-containing protein</fullName>
    </submittedName>
</protein>
<gene>
    <name evidence="2" type="ORF">C8A05DRAFT_11849</name>
</gene>
<sequence>MSQPWHQASCRRPDVTVAGGTPFCSACDALADCTSVVSHSGAGIPRVPDLPPGGIRNLSWPSSVPYHQDDDYQPSMGSAPGAASVLLPANPATNLHASQGPYAPLETSNHIRLLRLSKGDLDDPIHGVLITASLDDNSLDFEALSYAWADESGDASRRKVTYIGRFWDMLPVTANCFAALRHMRRVKHDILVWVDAICINQGNHTERNSQVGLMTRIYSSARELFVYLGEGDSQLEAVVGALGAPFRQEELADPDLIQALFRCRYFSRMWIIQEVANAKTAVIHYGAKSARWAGLAKTRLRSLLGPRVVQSIPTWITAIYNQPRHNAVDLPRLLHITASSEAADPRDRIFALFGLLTDAASHGLVADYNLALPEVLTGYAAFVLLKLNQPWMLDRAVCNNAQQLPTWVPEWQ</sequence>
<evidence type="ECO:0000259" key="1">
    <source>
        <dbReference type="Pfam" id="PF06985"/>
    </source>
</evidence>
<dbReference type="Proteomes" id="UP001303889">
    <property type="component" value="Unassembled WGS sequence"/>
</dbReference>
<evidence type="ECO:0000313" key="2">
    <source>
        <dbReference type="EMBL" id="KAK3906378.1"/>
    </source>
</evidence>
<dbReference type="InterPro" id="IPR010730">
    <property type="entry name" value="HET"/>
</dbReference>
<organism evidence="2 3">
    <name type="scientific">Staphylotrichum tortipilum</name>
    <dbReference type="NCBI Taxonomy" id="2831512"/>
    <lineage>
        <taxon>Eukaryota</taxon>
        <taxon>Fungi</taxon>
        <taxon>Dikarya</taxon>
        <taxon>Ascomycota</taxon>
        <taxon>Pezizomycotina</taxon>
        <taxon>Sordariomycetes</taxon>
        <taxon>Sordariomycetidae</taxon>
        <taxon>Sordariales</taxon>
        <taxon>Chaetomiaceae</taxon>
        <taxon>Staphylotrichum</taxon>
    </lineage>
</organism>
<dbReference type="Pfam" id="PF06985">
    <property type="entry name" value="HET"/>
    <property type="match status" value="1"/>
</dbReference>
<dbReference type="PANTHER" id="PTHR24148:SF81">
    <property type="entry name" value="HETEROKARYON INCOMPATIBILITY DOMAIN-CONTAINING PROTEIN"/>
    <property type="match status" value="1"/>
</dbReference>
<keyword evidence="3" id="KW-1185">Reference proteome</keyword>
<accession>A0AAN6RXS3</accession>
<dbReference type="InterPro" id="IPR052895">
    <property type="entry name" value="HetReg/Transcr_Mod"/>
</dbReference>
<proteinExistence type="predicted"/>
<dbReference type="AlphaFoldDB" id="A0AAN6RXS3"/>
<evidence type="ECO:0000313" key="3">
    <source>
        <dbReference type="Proteomes" id="UP001303889"/>
    </source>
</evidence>
<comment type="caution">
    <text evidence="2">The sequence shown here is derived from an EMBL/GenBank/DDBJ whole genome shotgun (WGS) entry which is preliminary data.</text>
</comment>
<feature type="domain" description="Heterokaryon incompatibility" evidence="1">
    <location>
        <begin position="141"/>
        <end position="274"/>
    </location>
</feature>
<reference evidence="2" key="2">
    <citation type="submission" date="2023-05" db="EMBL/GenBank/DDBJ databases">
        <authorList>
            <consortium name="Lawrence Berkeley National Laboratory"/>
            <person name="Steindorff A."/>
            <person name="Hensen N."/>
            <person name="Bonometti L."/>
            <person name="Westerberg I."/>
            <person name="Brannstrom I.O."/>
            <person name="Guillou S."/>
            <person name="Cros-Aarteil S."/>
            <person name="Calhoun S."/>
            <person name="Haridas S."/>
            <person name="Kuo A."/>
            <person name="Mondo S."/>
            <person name="Pangilinan J."/>
            <person name="Riley R."/>
            <person name="Labutti K."/>
            <person name="Andreopoulos B."/>
            <person name="Lipzen A."/>
            <person name="Chen C."/>
            <person name="Yanf M."/>
            <person name="Daum C."/>
            <person name="Ng V."/>
            <person name="Clum A."/>
            <person name="Ohm R."/>
            <person name="Martin F."/>
            <person name="Silar P."/>
            <person name="Natvig D."/>
            <person name="Lalanne C."/>
            <person name="Gautier V."/>
            <person name="Ament-Velasquez S.L."/>
            <person name="Kruys A."/>
            <person name="Hutchinson M.I."/>
            <person name="Powell A.J."/>
            <person name="Barry K."/>
            <person name="Miller A.N."/>
            <person name="Grigoriev I.V."/>
            <person name="Debuchy R."/>
            <person name="Gladieux P."/>
            <person name="Thoren M.H."/>
            <person name="Johannesson H."/>
        </authorList>
    </citation>
    <scope>NUCLEOTIDE SEQUENCE</scope>
    <source>
        <strain evidence="2">CBS 103.79</strain>
    </source>
</reference>
<reference evidence="2" key="1">
    <citation type="journal article" date="2023" name="Mol. Phylogenet. Evol.">
        <title>Genome-scale phylogeny and comparative genomics of the fungal order Sordariales.</title>
        <authorList>
            <person name="Hensen N."/>
            <person name="Bonometti L."/>
            <person name="Westerberg I."/>
            <person name="Brannstrom I.O."/>
            <person name="Guillou S."/>
            <person name="Cros-Aarteil S."/>
            <person name="Calhoun S."/>
            <person name="Haridas S."/>
            <person name="Kuo A."/>
            <person name="Mondo S."/>
            <person name="Pangilinan J."/>
            <person name="Riley R."/>
            <person name="LaButti K."/>
            <person name="Andreopoulos B."/>
            <person name="Lipzen A."/>
            <person name="Chen C."/>
            <person name="Yan M."/>
            <person name="Daum C."/>
            <person name="Ng V."/>
            <person name="Clum A."/>
            <person name="Steindorff A."/>
            <person name="Ohm R.A."/>
            <person name="Martin F."/>
            <person name="Silar P."/>
            <person name="Natvig D.O."/>
            <person name="Lalanne C."/>
            <person name="Gautier V."/>
            <person name="Ament-Velasquez S.L."/>
            <person name="Kruys A."/>
            <person name="Hutchinson M.I."/>
            <person name="Powell A.J."/>
            <person name="Barry K."/>
            <person name="Miller A.N."/>
            <person name="Grigoriev I.V."/>
            <person name="Debuchy R."/>
            <person name="Gladieux P."/>
            <person name="Hiltunen Thoren M."/>
            <person name="Johannesson H."/>
        </authorList>
    </citation>
    <scope>NUCLEOTIDE SEQUENCE</scope>
    <source>
        <strain evidence="2">CBS 103.79</strain>
    </source>
</reference>
<feature type="non-terminal residue" evidence="2">
    <location>
        <position position="412"/>
    </location>
</feature>
<dbReference type="EMBL" id="MU855328">
    <property type="protein sequence ID" value="KAK3906378.1"/>
    <property type="molecule type" value="Genomic_DNA"/>
</dbReference>
<dbReference type="PANTHER" id="PTHR24148">
    <property type="entry name" value="ANKYRIN REPEAT DOMAIN-CONTAINING PROTEIN 39 HOMOLOG-RELATED"/>
    <property type="match status" value="1"/>
</dbReference>